<reference evidence="2 3" key="1">
    <citation type="submission" date="2023-01" db="EMBL/GenBank/DDBJ databases">
        <authorList>
            <person name="Whitehead M."/>
        </authorList>
    </citation>
    <scope>NUCLEOTIDE SEQUENCE [LARGE SCALE GENOMIC DNA]</scope>
</reference>
<sequence>MNKSKGTMTNNNTFTSKFTNSKSSNVSSKSNQPSPLKQTTKTPSIPRSSATTAATVTNRCTPHMRNTTSNSPQRTDNKNITSSSSPAPQADNTHTTAVIAAHTIYDNSISSQLLLAHTSSTTLINNTDNNINFAYAADMDKIPSRDQAIVFYSIDGVPQIQYILAIGKIVQPNNIKFVSRIDIQIIVFVFC</sequence>
<dbReference type="Proteomes" id="UP001160148">
    <property type="component" value="Unassembled WGS sequence"/>
</dbReference>
<feature type="region of interest" description="Disordered" evidence="1">
    <location>
        <begin position="1"/>
        <end position="92"/>
    </location>
</feature>
<evidence type="ECO:0000313" key="3">
    <source>
        <dbReference type="Proteomes" id="UP001160148"/>
    </source>
</evidence>
<accession>A0AAV0XPV9</accession>
<name>A0AAV0XPV9_9HEMI</name>
<dbReference type="EMBL" id="CARXXK010000018">
    <property type="protein sequence ID" value="CAI6369684.1"/>
    <property type="molecule type" value="Genomic_DNA"/>
</dbReference>
<evidence type="ECO:0000256" key="1">
    <source>
        <dbReference type="SAM" id="MobiDB-lite"/>
    </source>
</evidence>
<feature type="compositionally biased region" description="Low complexity" evidence="1">
    <location>
        <begin position="9"/>
        <end position="31"/>
    </location>
</feature>
<evidence type="ECO:0000313" key="2">
    <source>
        <dbReference type="EMBL" id="CAI6369684.1"/>
    </source>
</evidence>
<dbReference type="AlphaFoldDB" id="A0AAV0XPV9"/>
<feature type="compositionally biased region" description="Polar residues" evidence="1">
    <location>
        <begin position="32"/>
        <end position="92"/>
    </location>
</feature>
<gene>
    <name evidence="2" type="ORF">MEUPH1_LOCUS23895</name>
</gene>
<protein>
    <submittedName>
        <fullName evidence="2">Uncharacterized protein</fullName>
    </submittedName>
</protein>
<comment type="caution">
    <text evidence="2">The sequence shown here is derived from an EMBL/GenBank/DDBJ whole genome shotgun (WGS) entry which is preliminary data.</text>
</comment>
<proteinExistence type="predicted"/>
<keyword evidence="3" id="KW-1185">Reference proteome</keyword>
<organism evidence="2 3">
    <name type="scientific">Macrosiphum euphorbiae</name>
    <name type="common">potato aphid</name>
    <dbReference type="NCBI Taxonomy" id="13131"/>
    <lineage>
        <taxon>Eukaryota</taxon>
        <taxon>Metazoa</taxon>
        <taxon>Ecdysozoa</taxon>
        <taxon>Arthropoda</taxon>
        <taxon>Hexapoda</taxon>
        <taxon>Insecta</taxon>
        <taxon>Pterygota</taxon>
        <taxon>Neoptera</taxon>
        <taxon>Paraneoptera</taxon>
        <taxon>Hemiptera</taxon>
        <taxon>Sternorrhyncha</taxon>
        <taxon>Aphidomorpha</taxon>
        <taxon>Aphidoidea</taxon>
        <taxon>Aphididae</taxon>
        <taxon>Macrosiphini</taxon>
        <taxon>Macrosiphum</taxon>
    </lineage>
</organism>